<keyword evidence="1" id="KW-0472">Membrane</keyword>
<gene>
    <name evidence="2" type="ORF">DK846_08825</name>
</gene>
<evidence type="ECO:0000313" key="3">
    <source>
        <dbReference type="Proteomes" id="UP000245657"/>
    </source>
</evidence>
<keyword evidence="3" id="KW-1185">Reference proteome</keyword>
<feature type="transmembrane region" description="Helical" evidence="1">
    <location>
        <begin position="234"/>
        <end position="253"/>
    </location>
</feature>
<organism evidence="2 3">
    <name type="scientific">Methanospirillum lacunae</name>
    <dbReference type="NCBI Taxonomy" id="668570"/>
    <lineage>
        <taxon>Archaea</taxon>
        <taxon>Methanobacteriati</taxon>
        <taxon>Methanobacteriota</taxon>
        <taxon>Stenosarchaea group</taxon>
        <taxon>Methanomicrobia</taxon>
        <taxon>Methanomicrobiales</taxon>
        <taxon>Methanospirillaceae</taxon>
        <taxon>Methanospirillum</taxon>
    </lineage>
</organism>
<comment type="caution">
    <text evidence="2">The sequence shown here is derived from an EMBL/GenBank/DDBJ whole genome shotgun (WGS) entry which is preliminary data.</text>
</comment>
<protein>
    <recommendedName>
        <fullName evidence="4">Cytochrome C biogenesis protein transmembrane domain-containing protein</fullName>
    </recommendedName>
</protein>
<dbReference type="PANTHER" id="PTHR31272:SF9">
    <property type="entry name" value="BLL1027 PROTEIN"/>
    <property type="match status" value="1"/>
</dbReference>
<dbReference type="Gene3D" id="3.40.30.10">
    <property type="entry name" value="Glutaredoxin"/>
    <property type="match status" value="1"/>
</dbReference>
<proteinExistence type="predicted"/>
<evidence type="ECO:0008006" key="4">
    <source>
        <dbReference type="Google" id="ProtNLM"/>
    </source>
</evidence>
<accession>A0A2V2N9Z1</accession>
<dbReference type="GeneID" id="97548051"/>
<feature type="transmembrane region" description="Helical" evidence="1">
    <location>
        <begin position="364"/>
        <end position="381"/>
    </location>
</feature>
<dbReference type="AlphaFoldDB" id="A0A2V2N9Z1"/>
<sequence>MPRYIAALFLILLSIAIICSPAAAAEGKDASSNPLGSIPFIGGFGSLSDPVIIHFFFNPGCGACEKIHPVMEAYAANHSDVKVEFYSLAGNQTNIDLFNTYQKAYNISHAHVPILFLGNTNLMGEEEITEKLDTTVAEVKKGSNKAGLLSNLSSGNGNVSASSINPGFLIVAGIGEGLNPCGLLVLALLLVSLMASQSRRTVLAIGLAYIVAFFAVRLLSGFAIFSVIQLPGLSQTFTLIAAAVAIIAGIIQVKDGLSKKQHPLLSIPDSKKSLISSYMKKASVPAGLVVGALVGVYGMACTAGIYISILGMLYKEPAIGLVYLVLYNILVVIPLLAILLLVFFGIPPEKVSAWRDDQKSMLRLMIGIVMIIMGIVILIPML</sequence>
<dbReference type="InterPro" id="IPR036249">
    <property type="entry name" value="Thioredoxin-like_sf"/>
</dbReference>
<feature type="transmembrane region" description="Helical" evidence="1">
    <location>
        <begin position="286"/>
        <end position="309"/>
    </location>
</feature>
<evidence type="ECO:0000256" key="1">
    <source>
        <dbReference type="SAM" id="Phobius"/>
    </source>
</evidence>
<dbReference type="EMBL" id="QGMY01000007">
    <property type="protein sequence ID" value="PWR72083.1"/>
    <property type="molecule type" value="Genomic_DNA"/>
</dbReference>
<dbReference type="RefSeq" id="WP_109968573.1">
    <property type="nucleotide sequence ID" value="NZ_CP176093.1"/>
</dbReference>
<keyword evidence="1" id="KW-1133">Transmembrane helix</keyword>
<feature type="transmembrane region" description="Helical" evidence="1">
    <location>
        <begin position="321"/>
        <end position="344"/>
    </location>
</feature>
<dbReference type="CDD" id="cd02947">
    <property type="entry name" value="TRX_family"/>
    <property type="match status" value="1"/>
</dbReference>
<dbReference type="InterPro" id="IPR051790">
    <property type="entry name" value="Cytochrome_c-biogenesis_DsbD"/>
</dbReference>
<evidence type="ECO:0000313" key="2">
    <source>
        <dbReference type="EMBL" id="PWR72083.1"/>
    </source>
</evidence>
<feature type="transmembrane region" description="Helical" evidence="1">
    <location>
        <begin position="203"/>
        <end position="228"/>
    </location>
</feature>
<name>A0A2V2N9Z1_9EURY</name>
<feature type="transmembrane region" description="Helical" evidence="1">
    <location>
        <begin position="168"/>
        <end position="191"/>
    </location>
</feature>
<dbReference type="Proteomes" id="UP000245657">
    <property type="component" value="Unassembled WGS sequence"/>
</dbReference>
<keyword evidence="1" id="KW-0812">Transmembrane</keyword>
<reference evidence="2 3" key="1">
    <citation type="submission" date="2018-05" db="EMBL/GenBank/DDBJ databases">
        <title>Draft genome of Methanospirillum lacunae Ki8-1.</title>
        <authorList>
            <person name="Dueholm M.S."/>
            <person name="Nielsen P.H."/>
            <person name="Bakmann L.F."/>
            <person name="Otzen D.E."/>
        </authorList>
    </citation>
    <scope>NUCLEOTIDE SEQUENCE [LARGE SCALE GENOMIC DNA]</scope>
    <source>
        <strain evidence="2 3">Ki8-1</strain>
    </source>
</reference>
<dbReference type="SUPFAM" id="SSF52833">
    <property type="entry name" value="Thioredoxin-like"/>
    <property type="match status" value="1"/>
</dbReference>
<dbReference type="PANTHER" id="PTHR31272">
    <property type="entry name" value="CYTOCHROME C-TYPE BIOGENESIS PROTEIN HI_1454-RELATED"/>
    <property type="match status" value="1"/>
</dbReference>